<dbReference type="Proteomes" id="UP000231358">
    <property type="component" value="Unassembled WGS sequence"/>
</dbReference>
<dbReference type="EMBL" id="NEXV01000384">
    <property type="protein sequence ID" value="PIG84368.1"/>
    <property type="molecule type" value="Genomic_DNA"/>
</dbReference>
<dbReference type="Pfam" id="PF05368">
    <property type="entry name" value="NmrA"/>
    <property type="match status" value="1"/>
</dbReference>
<dbReference type="PANTHER" id="PTHR48079:SF5">
    <property type="entry name" value="DEPENDENT EPIMERASE_DEHYDRATASE, PUTATIVE (AFU_ORTHOLOGUE AFUA_7G00180)-RELATED"/>
    <property type="match status" value="1"/>
</dbReference>
<dbReference type="GO" id="GO:0005737">
    <property type="term" value="C:cytoplasm"/>
    <property type="evidence" value="ECO:0007669"/>
    <property type="project" value="TreeGrafter"/>
</dbReference>
<comment type="caution">
    <text evidence="2">The sequence shown here is derived from an EMBL/GenBank/DDBJ whole genome shotgun (WGS) entry which is preliminary data.</text>
</comment>
<gene>
    <name evidence="2" type="ORF">AARAC_003907</name>
</gene>
<dbReference type="InterPro" id="IPR036291">
    <property type="entry name" value="NAD(P)-bd_dom_sf"/>
</dbReference>
<dbReference type="AlphaFoldDB" id="A0A2G7FUT4"/>
<evidence type="ECO:0000259" key="1">
    <source>
        <dbReference type="Pfam" id="PF05368"/>
    </source>
</evidence>
<evidence type="ECO:0000313" key="2">
    <source>
        <dbReference type="EMBL" id="PIG84368.1"/>
    </source>
</evidence>
<protein>
    <recommendedName>
        <fullName evidence="1">NmrA-like domain-containing protein</fullName>
    </recommendedName>
</protein>
<dbReference type="InterPro" id="IPR051783">
    <property type="entry name" value="NAD(P)-dependent_oxidoreduct"/>
</dbReference>
<dbReference type="PANTHER" id="PTHR48079">
    <property type="entry name" value="PROTEIN YEEZ"/>
    <property type="match status" value="1"/>
</dbReference>
<accession>A0A2G7FUT4</accession>
<dbReference type="GO" id="GO:0004029">
    <property type="term" value="F:aldehyde dehydrogenase (NAD+) activity"/>
    <property type="evidence" value="ECO:0007669"/>
    <property type="project" value="TreeGrafter"/>
</dbReference>
<dbReference type="InterPro" id="IPR008030">
    <property type="entry name" value="NmrA-like"/>
</dbReference>
<dbReference type="Gene3D" id="3.40.50.720">
    <property type="entry name" value="NAD(P)-binding Rossmann-like Domain"/>
    <property type="match status" value="1"/>
</dbReference>
<feature type="domain" description="NmrA-like" evidence="1">
    <location>
        <begin position="16"/>
        <end position="78"/>
    </location>
</feature>
<organism evidence="2 3">
    <name type="scientific">Aspergillus arachidicola</name>
    <dbReference type="NCBI Taxonomy" id="656916"/>
    <lineage>
        <taxon>Eukaryota</taxon>
        <taxon>Fungi</taxon>
        <taxon>Dikarya</taxon>
        <taxon>Ascomycota</taxon>
        <taxon>Pezizomycotina</taxon>
        <taxon>Eurotiomycetes</taxon>
        <taxon>Eurotiomycetidae</taxon>
        <taxon>Eurotiales</taxon>
        <taxon>Aspergillaceae</taxon>
        <taxon>Aspergillus</taxon>
        <taxon>Aspergillus subgen. Circumdati</taxon>
    </lineage>
</organism>
<reference evidence="2 3" key="1">
    <citation type="submission" date="2017-05" db="EMBL/GenBank/DDBJ databases">
        <title>Genome sequence for an aflatoxigenic pathogen of Argentinian peanut, Aspergillus arachidicola.</title>
        <authorList>
            <person name="Moore G."/>
            <person name="Beltz S.B."/>
            <person name="Mack B.M."/>
        </authorList>
    </citation>
    <scope>NUCLEOTIDE SEQUENCE [LARGE SCALE GENOMIC DNA]</scope>
    <source>
        <strain evidence="2 3">CBS 117610</strain>
    </source>
</reference>
<sequence length="137" mass="14485">MFPNSKTTPLSPQRTFITGATGYIGRVGIEFAVAAGHTIRSLCRSTAGYTLLHSFGATPVRGTLSDSSIPTEEATSADMISHLAFCHDRNIPYTDILELEITAVDTLATARICINKTLVITGGTICVLPEPSGGETN</sequence>
<keyword evidence="3" id="KW-1185">Reference proteome</keyword>
<dbReference type="SUPFAM" id="SSF51735">
    <property type="entry name" value="NAD(P)-binding Rossmann-fold domains"/>
    <property type="match status" value="1"/>
</dbReference>
<name>A0A2G7FUT4_9EURO</name>
<evidence type="ECO:0000313" key="3">
    <source>
        <dbReference type="Proteomes" id="UP000231358"/>
    </source>
</evidence>
<dbReference type="STRING" id="656916.A0A2G7FUT4"/>
<proteinExistence type="predicted"/>